<dbReference type="InterPro" id="IPR038765">
    <property type="entry name" value="Papain-like_cys_pep_sf"/>
</dbReference>
<dbReference type="Proteomes" id="UP000187209">
    <property type="component" value="Unassembled WGS sequence"/>
</dbReference>
<keyword evidence="3" id="KW-0833">Ubl conjugation pathway</keyword>
<reference evidence="7 8" key="1">
    <citation type="submission" date="2016-11" db="EMBL/GenBank/DDBJ databases">
        <title>The macronuclear genome of Stentor coeruleus: a giant cell with tiny introns.</title>
        <authorList>
            <person name="Slabodnick M."/>
            <person name="Ruby J.G."/>
            <person name="Reiff S.B."/>
            <person name="Swart E.C."/>
            <person name="Gosai S."/>
            <person name="Prabakaran S."/>
            <person name="Witkowska E."/>
            <person name="Larue G.E."/>
            <person name="Fisher S."/>
            <person name="Freeman R.M."/>
            <person name="Gunawardena J."/>
            <person name="Chu W."/>
            <person name="Stover N.A."/>
            <person name="Gregory B.D."/>
            <person name="Nowacki M."/>
            <person name="Derisi J."/>
            <person name="Roy S.W."/>
            <person name="Marshall W.F."/>
            <person name="Sood P."/>
        </authorList>
    </citation>
    <scope>NUCLEOTIDE SEQUENCE [LARGE SCALE GENOMIC DNA]</scope>
    <source>
        <strain evidence="7">WM001</strain>
    </source>
</reference>
<dbReference type="GO" id="GO:0071567">
    <property type="term" value="F:deUFMylase activity"/>
    <property type="evidence" value="ECO:0007669"/>
    <property type="project" value="TreeGrafter"/>
</dbReference>
<protein>
    <recommendedName>
        <fullName evidence="6">UFSP1/2/DUB catalytic domain-containing protein</fullName>
    </recommendedName>
</protein>
<feature type="domain" description="UFSP1/2/DUB catalytic" evidence="6">
    <location>
        <begin position="322"/>
        <end position="502"/>
    </location>
</feature>
<organism evidence="7 8">
    <name type="scientific">Stentor coeruleus</name>
    <dbReference type="NCBI Taxonomy" id="5963"/>
    <lineage>
        <taxon>Eukaryota</taxon>
        <taxon>Sar</taxon>
        <taxon>Alveolata</taxon>
        <taxon>Ciliophora</taxon>
        <taxon>Postciliodesmatophora</taxon>
        <taxon>Heterotrichea</taxon>
        <taxon>Heterotrichida</taxon>
        <taxon>Stentoridae</taxon>
        <taxon>Stentor</taxon>
    </lineage>
</organism>
<evidence type="ECO:0000256" key="2">
    <source>
        <dbReference type="ARBA" id="ARBA00022670"/>
    </source>
</evidence>
<evidence type="ECO:0000259" key="6">
    <source>
        <dbReference type="Pfam" id="PF07910"/>
    </source>
</evidence>
<proteinExistence type="inferred from homology"/>
<accession>A0A1R2CI13</accession>
<name>A0A1R2CI13_9CILI</name>
<dbReference type="GO" id="GO:0006508">
    <property type="term" value="P:proteolysis"/>
    <property type="evidence" value="ECO:0007669"/>
    <property type="project" value="UniProtKB-KW"/>
</dbReference>
<evidence type="ECO:0000313" key="7">
    <source>
        <dbReference type="EMBL" id="OMJ88595.1"/>
    </source>
</evidence>
<dbReference type="FunFam" id="3.90.70.130:FF:000001">
    <property type="entry name" value="Probable Ufm1-specific protease 2"/>
    <property type="match status" value="1"/>
</dbReference>
<comment type="caution">
    <text evidence="7">The sequence shown here is derived from an EMBL/GenBank/DDBJ whole genome shotgun (WGS) entry which is preliminary data.</text>
</comment>
<evidence type="ECO:0000256" key="1">
    <source>
        <dbReference type="ARBA" id="ARBA00008552"/>
    </source>
</evidence>
<dbReference type="EMBL" id="MPUH01000147">
    <property type="protein sequence ID" value="OMJ88595.1"/>
    <property type="molecule type" value="Genomic_DNA"/>
</dbReference>
<dbReference type="Gene3D" id="3.90.70.130">
    <property type="match status" value="1"/>
</dbReference>
<evidence type="ECO:0000256" key="4">
    <source>
        <dbReference type="ARBA" id="ARBA00022801"/>
    </source>
</evidence>
<dbReference type="PANTHER" id="PTHR48153">
    <property type="entry name" value="UFM1-SPECIFIC PROTEASE 2"/>
    <property type="match status" value="1"/>
</dbReference>
<evidence type="ECO:0000256" key="5">
    <source>
        <dbReference type="ARBA" id="ARBA00022807"/>
    </source>
</evidence>
<dbReference type="SUPFAM" id="SSF54001">
    <property type="entry name" value="Cysteine proteinases"/>
    <property type="match status" value="1"/>
</dbReference>
<keyword evidence="4" id="KW-0378">Hydrolase</keyword>
<gene>
    <name evidence="7" type="ORF">SteCoe_9460</name>
</gene>
<keyword evidence="5" id="KW-0788">Thiol protease</keyword>
<sequence>MVSADGKIVSHFLNAPVDTEYWLIGWDSAYIMNYMPFISKAEAESFLPGGLKIIGKFFASGANRDFLELSRELNLTPAVFLTRIEDKIQVNIAEPPLLSQKELSIKNPPSIVTLYSKSTIPIFSLENPNCWFISRNVMYNVNGQIVTTGESPTWNSLGIKGKTFISLDLLYEITSDVEDFAPTVEIKPIDRSYSVQISWCTSIIDSILFTDALDFHLLKLKETINYIVQSLKKNPLKSASSYCFSNDYLKHPINVTYFYDVWNEESPELENTRKKIHELFRLPEDWPLIRSACSIKDTEGFKDVHVTLMEPKSSDVGVKFGVRGHYAYYHYSQDGFDDKGWGCAYRSLQTLISWLREQNFFHNEVPSHYQVQKLLVEAGDKPKEFIGSKEWIGAYEVMLILDTYCKVSCKILNLSSGSEFSSKGRELANHFTTEGSPIMIGGGVLAYTLLGVDYNEDTGDCRYLILDPHYVGADNLQTILQKGWCGWKGPDIFRNDCFYNLCMPQRPKYI</sequence>
<dbReference type="AlphaFoldDB" id="A0A1R2CI13"/>
<dbReference type="PANTHER" id="PTHR48153:SF2">
    <property type="entry name" value="UFM1-SPECIFIC PROTEASE 2"/>
    <property type="match status" value="1"/>
</dbReference>
<dbReference type="InterPro" id="IPR012462">
    <property type="entry name" value="UFSP1/2_DUB_cat"/>
</dbReference>
<keyword evidence="2" id="KW-0645">Protease</keyword>
<keyword evidence="8" id="KW-1185">Reference proteome</keyword>
<evidence type="ECO:0000256" key="3">
    <source>
        <dbReference type="ARBA" id="ARBA00022786"/>
    </source>
</evidence>
<comment type="similarity">
    <text evidence="1">Belongs to the peptidase C78 family.</text>
</comment>
<dbReference type="Pfam" id="PF07910">
    <property type="entry name" value="Peptidase_C78"/>
    <property type="match status" value="1"/>
</dbReference>
<evidence type="ECO:0000313" key="8">
    <source>
        <dbReference type="Proteomes" id="UP000187209"/>
    </source>
</evidence>
<dbReference type="OrthoDB" id="417506at2759"/>